<dbReference type="HAMAP" id="MF_01928">
    <property type="entry name" value="PurK"/>
    <property type="match status" value="1"/>
</dbReference>
<keyword evidence="3 5" id="KW-0658">Purine biosynthesis</keyword>
<comment type="function">
    <text evidence="6">Catalyzes the ATP-dependent conversion of 5-aminoimidazole ribonucleotide (AIR) and HCO(3)- to N5-carboxyaminoimidazole ribonucleotide (N5-CAIR).</text>
</comment>
<organism evidence="8 9">
    <name type="scientific">Brucella rhizosphaerae</name>
    <dbReference type="NCBI Taxonomy" id="571254"/>
    <lineage>
        <taxon>Bacteria</taxon>
        <taxon>Pseudomonadati</taxon>
        <taxon>Pseudomonadota</taxon>
        <taxon>Alphaproteobacteria</taxon>
        <taxon>Hyphomicrobiales</taxon>
        <taxon>Brucellaceae</taxon>
        <taxon>Brucella/Ochrobactrum group</taxon>
        <taxon>Brucella</taxon>
    </lineage>
</organism>
<dbReference type="Gene3D" id="3.30.1490.20">
    <property type="entry name" value="ATP-grasp fold, A domain"/>
    <property type="match status" value="1"/>
</dbReference>
<dbReference type="NCBIfam" id="TIGR01161">
    <property type="entry name" value="purK"/>
    <property type="match status" value="1"/>
</dbReference>
<dbReference type="GO" id="GO:0005829">
    <property type="term" value="C:cytosol"/>
    <property type="evidence" value="ECO:0007669"/>
    <property type="project" value="TreeGrafter"/>
</dbReference>
<dbReference type="PANTHER" id="PTHR11609:SF5">
    <property type="entry name" value="PHOSPHORIBOSYLAMINOIMIDAZOLE CARBOXYLASE"/>
    <property type="match status" value="1"/>
</dbReference>
<evidence type="ECO:0000256" key="2">
    <source>
        <dbReference type="ARBA" id="ARBA00022741"/>
    </source>
</evidence>
<feature type="binding site" evidence="5">
    <location>
        <position position="220"/>
    </location>
    <ligand>
        <name>ATP</name>
        <dbReference type="ChEBI" id="CHEBI:30616"/>
    </ligand>
</feature>
<comment type="pathway">
    <text evidence="5 6">Purine metabolism; IMP biosynthesis via de novo pathway; 5-amino-1-(5-phospho-D-ribosyl)imidazole-4-carboxylate from 5-amino-1-(5-phospho-D-ribosyl)imidazole (N5-CAIR route): step 1/2.</text>
</comment>
<dbReference type="AlphaFoldDB" id="A0A256F8S0"/>
<comment type="subunit">
    <text evidence="5 6">Homodimer.</text>
</comment>
<dbReference type="EC" id="6.3.4.18" evidence="5 6"/>
<accession>A0A256F8S0</accession>
<dbReference type="InterPro" id="IPR005875">
    <property type="entry name" value="PurK"/>
</dbReference>
<keyword evidence="9" id="KW-1185">Reference proteome</keyword>
<feature type="binding site" evidence="5">
    <location>
        <begin position="189"/>
        <end position="192"/>
    </location>
    <ligand>
        <name>ATP</name>
        <dbReference type="ChEBI" id="CHEBI:30616"/>
    </ligand>
</feature>
<dbReference type="SUPFAM" id="SSF56059">
    <property type="entry name" value="Glutathione synthetase ATP-binding domain-like"/>
    <property type="match status" value="1"/>
</dbReference>
<dbReference type="GO" id="GO:0034028">
    <property type="term" value="F:5-(carboxyamino)imidazole ribonucleotide synthase activity"/>
    <property type="evidence" value="ECO:0007669"/>
    <property type="project" value="UniProtKB-UniRule"/>
</dbReference>
<dbReference type="Gene3D" id="3.40.50.20">
    <property type="match status" value="1"/>
</dbReference>
<dbReference type="SUPFAM" id="SSF52440">
    <property type="entry name" value="PreATP-grasp domain"/>
    <property type="match status" value="1"/>
</dbReference>
<proteinExistence type="inferred from homology"/>
<keyword evidence="2 5" id="KW-0547">Nucleotide-binding</keyword>
<dbReference type="InterPro" id="IPR016185">
    <property type="entry name" value="PreATP-grasp_dom_sf"/>
</dbReference>
<comment type="catalytic activity">
    <reaction evidence="5 6">
        <text>5-amino-1-(5-phospho-beta-D-ribosyl)imidazole + hydrogencarbonate + ATP = 5-carboxyamino-1-(5-phospho-D-ribosyl)imidazole + ADP + phosphate + 2 H(+)</text>
        <dbReference type="Rhea" id="RHEA:19317"/>
        <dbReference type="ChEBI" id="CHEBI:15378"/>
        <dbReference type="ChEBI" id="CHEBI:17544"/>
        <dbReference type="ChEBI" id="CHEBI:30616"/>
        <dbReference type="ChEBI" id="CHEBI:43474"/>
        <dbReference type="ChEBI" id="CHEBI:58730"/>
        <dbReference type="ChEBI" id="CHEBI:137981"/>
        <dbReference type="ChEBI" id="CHEBI:456216"/>
        <dbReference type="EC" id="6.3.4.18"/>
    </reaction>
</comment>
<feature type="binding site" evidence="5">
    <location>
        <begin position="274"/>
        <end position="275"/>
    </location>
    <ligand>
        <name>ATP</name>
        <dbReference type="ChEBI" id="CHEBI:30616"/>
    </ligand>
</feature>
<dbReference type="UniPathway" id="UPA00074">
    <property type="reaction ID" value="UER00942"/>
</dbReference>
<dbReference type="Pfam" id="PF17769">
    <property type="entry name" value="PurK_C"/>
    <property type="match status" value="1"/>
</dbReference>
<sequence length="366" mass="39007">MANSALETGLKAGSTIGIIGGGQLGRMLAMAAARLGYETVVLEPQADCPAAQVANRQIVAAYDDPAALAELAAVSDVITYEFENVPVRAADKLAETALVLPPPAALEISQDRFTEKQFLNESDIETAPWRLVDDQESLIAALGALGERGILKTRRLGYDGKGQVRLTSLNEGEARTALETIKHAPAILEGFIAFEREVSVIAARDRRGNVAIFDIAENVHKDGILATSSVPAAISSKTAEAASKAAEKLLHALDYVGVLGLEFFVLADGTLLANEFAPRVHNSGHWTEAACAISQFEQHIRAVTGLPLGDTVRHSDCVMENLIGDDVEQVPAILAESNAVLHLYGKKEAHPGRKMGHVTRIKPRAS</sequence>
<dbReference type="NCBIfam" id="NF004676">
    <property type="entry name" value="PRK06019.1-2"/>
    <property type="match status" value="1"/>
</dbReference>
<dbReference type="OrthoDB" id="9804625at2"/>
<dbReference type="GO" id="GO:0006189">
    <property type="term" value="P:'de novo' IMP biosynthetic process"/>
    <property type="evidence" value="ECO:0007669"/>
    <property type="project" value="UniProtKB-UniRule"/>
</dbReference>
<keyword evidence="4 5" id="KW-0067">ATP-binding</keyword>
<protein>
    <recommendedName>
        <fullName evidence="5 6">N5-carboxyaminoimidazole ribonucleotide synthase</fullName>
        <shortName evidence="5 6">N5-CAIR synthase</shortName>
        <ecNumber evidence="5 6">6.3.4.18</ecNumber>
    </recommendedName>
    <alternativeName>
        <fullName evidence="5 6">5-(carboxyamino)imidazole ribonucleotide synthetase</fullName>
    </alternativeName>
</protein>
<evidence type="ECO:0000313" key="9">
    <source>
        <dbReference type="Proteomes" id="UP000216345"/>
    </source>
</evidence>
<dbReference type="EMBL" id="NNRK01000033">
    <property type="protein sequence ID" value="OYR11265.1"/>
    <property type="molecule type" value="Genomic_DNA"/>
</dbReference>
<evidence type="ECO:0000259" key="7">
    <source>
        <dbReference type="PROSITE" id="PS50975"/>
    </source>
</evidence>
<dbReference type="NCBIfam" id="NF004675">
    <property type="entry name" value="PRK06019.1-1"/>
    <property type="match status" value="1"/>
</dbReference>
<dbReference type="InterPro" id="IPR003135">
    <property type="entry name" value="ATP-grasp_carboxylate-amine"/>
</dbReference>
<comment type="function">
    <text evidence="5">Catalyzes the ATP-dependent conversion of 5-aminoimidazole ribonucleotide (AIR) and HCO(3)(-) to N5-carboxyaminoimidazole ribonucleotide (N5-CAIR).</text>
</comment>
<dbReference type="eggNOG" id="COG0026">
    <property type="taxonomic scope" value="Bacteria"/>
</dbReference>
<dbReference type="InterPro" id="IPR054350">
    <property type="entry name" value="PurT/PurK_preATP-grasp"/>
</dbReference>
<evidence type="ECO:0000256" key="1">
    <source>
        <dbReference type="ARBA" id="ARBA00022598"/>
    </source>
</evidence>
<dbReference type="GO" id="GO:0004638">
    <property type="term" value="F:phosphoribosylaminoimidazole carboxylase activity"/>
    <property type="evidence" value="ECO:0007669"/>
    <property type="project" value="InterPro"/>
</dbReference>
<dbReference type="SUPFAM" id="SSF51246">
    <property type="entry name" value="Rudiment single hybrid motif"/>
    <property type="match status" value="1"/>
</dbReference>
<dbReference type="Proteomes" id="UP000216345">
    <property type="component" value="Unassembled WGS sequence"/>
</dbReference>
<evidence type="ECO:0000256" key="6">
    <source>
        <dbReference type="RuleBase" id="RU361200"/>
    </source>
</evidence>
<feature type="binding site" evidence="5">
    <location>
        <position position="112"/>
    </location>
    <ligand>
        <name>ATP</name>
        <dbReference type="ChEBI" id="CHEBI:30616"/>
    </ligand>
</feature>
<dbReference type="GO" id="GO:0046872">
    <property type="term" value="F:metal ion binding"/>
    <property type="evidence" value="ECO:0007669"/>
    <property type="project" value="InterPro"/>
</dbReference>
<dbReference type="InterPro" id="IPR011761">
    <property type="entry name" value="ATP-grasp"/>
</dbReference>
<dbReference type="FunFam" id="3.40.50.20:FF:000016">
    <property type="entry name" value="N5-carboxyaminoimidazole ribonucleotide synthase"/>
    <property type="match status" value="1"/>
</dbReference>
<feature type="domain" description="ATP-grasp" evidence="7">
    <location>
        <begin position="116"/>
        <end position="304"/>
    </location>
</feature>
<evidence type="ECO:0000256" key="3">
    <source>
        <dbReference type="ARBA" id="ARBA00022755"/>
    </source>
</evidence>
<comment type="similarity">
    <text evidence="5 6">Belongs to the PurK/PurT family.</text>
</comment>
<name>A0A256F8S0_9HYPH</name>
<keyword evidence="8" id="KW-0456">Lyase</keyword>
<evidence type="ECO:0000313" key="8">
    <source>
        <dbReference type="EMBL" id="OYR11265.1"/>
    </source>
</evidence>
<dbReference type="PANTHER" id="PTHR11609">
    <property type="entry name" value="PURINE BIOSYNTHESIS PROTEIN 6/7, PUR6/7"/>
    <property type="match status" value="1"/>
</dbReference>
<dbReference type="Pfam" id="PF02222">
    <property type="entry name" value="ATP-grasp"/>
    <property type="match status" value="1"/>
</dbReference>
<dbReference type="InterPro" id="IPR040686">
    <property type="entry name" value="PurK_C"/>
</dbReference>
<dbReference type="InterPro" id="IPR013815">
    <property type="entry name" value="ATP_grasp_subdomain_1"/>
</dbReference>
<dbReference type="NCBIfam" id="NF004679">
    <property type="entry name" value="PRK06019.1-5"/>
    <property type="match status" value="1"/>
</dbReference>
<dbReference type="RefSeq" id="WP_094578215.1">
    <property type="nucleotide sequence ID" value="NZ_JBHEEL010000007.1"/>
</dbReference>
<evidence type="ECO:0000256" key="5">
    <source>
        <dbReference type="HAMAP-Rule" id="MF_01928"/>
    </source>
</evidence>
<feature type="binding site" evidence="5">
    <location>
        <position position="152"/>
    </location>
    <ligand>
        <name>ATP</name>
        <dbReference type="ChEBI" id="CHEBI:30616"/>
    </ligand>
</feature>
<dbReference type="PROSITE" id="PS50975">
    <property type="entry name" value="ATP_GRASP"/>
    <property type="match status" value="1"/>
</dbReference>
<keyword evidence="1 5" id="KW-0436">Ligase</keyword>
<dbReference type="GO" id="GO:0005524">
    <property type="term" value="F:ATP binding"/>
    <property type="evidence" value="ECO:0007669"/>
    <property type="project" value="UniProtKB-UniRule"/>
</dbReference>
<feature type="binding site" evidence="5">
    <location>
        <position position="197"/>
    </location>
    <ligand>
        <name>ATP</name>
        <dbReference type="ChEBI" id="CHEBI:30616"/>
    </ligand>
</feature>
<dbReference type="Pfam" id="PF22660">
    <property type="entry name" value="RS_preATP-grasp-like"/>
    <property type="match status" value="1"/>
</dbReference>
<reference evidence="8 9" key="1">
    <citation type="submission" date="2017-07" db="EMBL/GenBank/DDBJ databases">
        <title>Phylogenetic study on the rhizospheric bacterium Ochrobactrum sp. A44.</title>
        <authorList>
            <person name="Krzyzanowska D.M."/>
            <person name="Ossowicki A."/>
            <person name="Rajewska M."/>
            <person name="Maciag T."/>
            <person name="Kaczynski Z."/>
            <person name="Czerwicka M."/>
            <person name="Jafra S."/>
        </authorList>
    </citation>
    <scope>NUCLEOTIDE SEQUENCE [LARGE SCALE GENOMIC DNA]</scope>
    <source>
        <strain evidence="8 9">PR17</strain>
    </source>
</reference>
<dbReference type="InterPro" id="IPR011054">
    <property type="entry name" value="Rudment_hybrid_motif"/>
</dbReference>
<dbReference type="Gene3D" id="3.30.470.20">
    <property type="entry name" value="ATP-grasp fold, B domain"/>
    <property type="match status" value="1"/>
</dbReference>
<evidence type="ECO:0000256" key="4">
    <source>
        <dbReference type="ARBA" id="ARBA00022840"/>
    </source>
</evidence>
<comment type="caution">
    <text evidence="8">The sequence shown here is derived from an EMBL/GenBank/DDBJ whole genome shotgun (WGS) entry which is preliminary data.</text>
</comment>
<gene>
    <name evidence="5 6 8" type="primary">purK</name>
    <name evidence="8" type="ORF">CEV32_1563</name>
</gene>
<feature type="binding site" evidence="5">
    <location>
        <begin position="157"/>
        <end position="163"/>
    </location>
    <ligand>
        <name>ATP</name>
        <dbReference type="ChEBI" id="CHEBI:30616"/>
    </ligand>
</feature>